<comment type="caution">
    <text evidence="2">The sequence shown here is derived from an EMBL/GenBank/DDBJ whole genome shotgun (WGS) entry which is preliminary data.</text>
</comment>
<sequence length="339" mass="38049">MSYISAETLTELDDCTTVPSFGEIDTMAVLSDNILFQNVLFICAVPRHPVPLPHYPIPHSGPLSIHYVFVQPLDTIFSPIQSLPEEAYQSTVHSTVTEETRNISEEGIHILTTEYSQGSTGSLYAESDSGASVPSQQGLGRLAQDSNGSYSAPFPITNPLPSEPLHNTDDDNEAYQYHPHSPTLSKFKALFSNGYDNRLSSPTLSFREPPNVAAVRAAVAWREFDRLQVTEQNERVITRQTRPFTLTVGVPISAPTIIHETMGPAQLSHPKDHHLTPEWQQQTIEQLRQLSIHNCHIRRRIHENLHQALYVPYLRNDLEDIEDGTPMEGLRTLRAGEYH</sequence>
<keyword evidence="3" id="KW-1185">Reference proteome</keyword>
<gene>
    <name evidence="2" type="ORF">EV421DRAFT_1914364</name>
</gene>
<name>A0AA39ISE2_9AGAR</name>
<proteinExistence type="predicted"/>
<feature type="compositionally biased region" description="Polar residues" evidence="1">
    <location>
        <begin position="129"/>
        <end position="150"/>
    </location>
</feature>
<protein>
    <submittedName>
        <fullName evidence="2">Uncharacterized protein</fullName>
    </submittedName>
</protein>
<dbReference type="EMBL" id="JAUEPT010000229">
    <property type="protein sequence ID" value="KAK0429606.1"/>
    <property type="molecule type" value="Genomic_DNA"/>
</dbReference>
<evidence type="ECO:0000256" key="1">
    <source>
        <dbReference type="SAM" id="MobiDB-lite"/>
    </source>
</evidence>
<evidence type="ECO:0000313" key="2">
    <source>
        <dbReference type="EMBL" id="KAK0429606.1"/>
    </source>
</evidence>
<evidence type="ECO:0000313" key="3">
    <source>
        <dbReference type="Proteomes" id="UP001175226"/>
    </source>
</evidence>
<dbReference type="Proteomes" id="UP001175226">
    <property type="component" value="Unassembled WGS sequence"/>
</dbReference>
<organism evidence="2 3">
    <name type="scientific">Armillaria borealis</name>
    <dbReference type="NCBI Taxonomy" id="47425"/>
    <lineage>
        <taxon>Eukaryota</taxon>
        <taxon>Fungi</taxon>
        <taxon>Dikarya</taxon>
        <taxon>Basidiomycota</taxon>
        <taxon>Agaricomycotina</taxon>
        <taxon>Agaricomycetes</taxon>
        <taxon>Agaricomycetidae</taxon>
        <taxon>Agaricales</taxon>
        <taxon>Marasmiineae</taxon>
        <taxon>Physalacriaceae</taxon>
        <taxon>Armillaria</taxon>
    </lineage>
</organism>
<reference evidence="2" key="1">
    <citation type="submission" date="2023-06" db="EMBL/GenBank/DDBJ databases">
        <authorList>
            <consortium name="Lawrence Berkeley National Laboratory"/>
            <person name="Ahrendt S."/>
            <person name="Sahu N."/>
            <person name="Indic B."/>
            <person name="Wong-Bajracharya J."/>
            <person name="Merenyi Z."/>
            <person name="Ke H.-M."/>
            <person name="Monk M."/>
            <person name="Kocsube S."/>
            <person name="Drula E."/>
            <person name="Lipzen A."/>
            <person name="Balint B."/>
            <person name="Henrissat B."/>
            <person name="Andreopoulos B."/>
            <person name="Martin F.M."/>
            <person name="Harder C.B."/>
            <person name="Rigling D."/>
            <person name="Ford K.L."/>
            <person name="Foster G.D."/>
            <person name="Pangilinan J."/>
            <person name="Papanicolaou A."/>
            <person name="Barry K."/>
            <person name="LaButti K."/>
            <person name="Viragh M."/>
            <person name="Koriabine M."/>
            <person name="Yan M."/>
            <person name="Riley R."/>
            <person name="Champramary S."/>
            <person name="Plett K.L."/>
            <person name="Tsai I.J."/>
            <person name="Slot J."/>
            <person name="Sipos G."/>
            <person name="Plett J."/>
            <person name="Nagy L.G."/>
            <person name="Grigoriev I.V."/>
        </authorList>
    </citation>
    <scope>NUCLEOTIDE SEQUENCE</scope>
    <source>
        <strain evidence="2">FPL87.14</strain>
    </source>
</reference>
<feature type="region of interest" description="Disordered" evidence="1">
    <location>
        <begin position="121"/>
        <end position="179"/>
    </location>
</feature>
<dbReference type="AlphaFoldDB" id="A0AA39ISE2"/>
<accession>A0AA39ISE2</accession>